<dbReference type="AlphaFoldDB" id="A0A8X6QUN8"/>
<keyword evidence="2" id="KW-1185">Reference proteome</keyword>
<proteinExistence type="predicted"/>
<organism evidence="1 2">
    <name type="scientific">Nephila pilipes</name>
    <name type="common">Giant wood spider</name>
    <name type="synonym">Nephila maculata</name>
    <dbReference type="NCBI Taxonomy" id="299642"/>
    <lineage>
        <taxon>Eukaryota</taxon>
        <taxon>Metazoa</taxon>
        <taxon>Ecdysozoa</taxon>
        <taxon>Arthropoda</taxon>
        <taxon>Chelicerata</taxon>
        <taxon>Arachnida</taxon>
        <taxon>Araneae</taxon>
        <taxon>Araneomorphae</taxon>
        <taxon>Entelegynae</taxon>
        <taxon>Araneoidea</taxon>
        <taxon>Nephilidae</taxon>
        <taxon>Nephila</taxon>
    </lineage>
</organism>
<name>A0A8X6QUN8_NEPPI</name>
<reference evidence="1" key="1">
    <citation type="submission" date="2020-08" db="EMBL/GenBank/DDBJ databases">
        <title>Multicomponent nature underlies the extraordinary mechanical properties of spider dragline silk.</title>
        <authorList>
            <person name="Kono N."/>
            <person name="Nakamura H."/>
            <person name="Mori M."/>
            <person name="Yoshida Y."/>
            <person name="Ohtoshi R."/>
            <person name="Malay A.D."/>
            <person name="Moran D.A.P."/>
            <person name="Tomita M."/>
            <person name="Numata K."/>
            <person name="Arakawa K."/>
        </authorList>
    </citation>
    <scope>NUCLEOTIDE SEQUENCE</scope>
</reference>
<accession>A0A8X6QUN8</accession>
<dbReference type="EMBL" id="BMAW01131132">
    <property type="protein sequence ID" value="GFU38029.1"/>
    <property type="molecule type" value="Genomic_DNA"/>
</dbReference>
<evidence type="ECO:0000313" key="2">
    <source>
        <dbReference type="Proteomes" id="UP000887013"/>
    </source>
</evidence>
<dbReference type="Proteomes" id="UP000887013">
    <property type="component" value="Unassembled WGS sequence"/>
</dbReference>
<comment type="caution">
    <text evidence="1">The sequence shown here is derived from an EMBL/GenBank/DDBJ whole genome shotgun (WGS) entry which is preliminary data.</text>
</comment>
<sequence>MVGELWMPHGTTGKIRISLREFRSPLKTASPPAANTLESFKRETFRRLEGRRCVISHPNGAGRGSPLFLRRKGFRK</sequence>
<gene>
    <name evidence="1" type="ORF">NPIL_663761</name>
</gene>
<evidence type="ECO:0000313" key="1">
    <source>
        <dbReference type="EMBL" id="GFU38029.1"/>
    </source>
</evidence>
<protein>
    <submittedName>
        <fullName evidence="1">Uncharacterized protein</fullName>
    </submittedName>
</protein>